<proteinExistence type="predicted"/>
<sequence>MIENQSDKVELGSNKRIMSLVVPSNPFDRLPPYCVVSDFLGEDLIEQLMAHVQSKERQFTPTQVGSGYSPEIRISSVLYDLGGLQETLQERFRAIAPQATADLGLLPFELERCEIELVAHGDGTFFKRHIDTRIYKPNAKIQRAMTGVLYFHRWPKGFCGGQLRLYPLNHSSENFIDIDPERDRLVLFPAWAPHEVMPISCPSDQFADSRFAINCWYCRPAPHSNGLSET</sequence>
<feature type="domain" description="Prolyl 4-hydroxylase alpha subunit" evidence="5">
    <location>
        <begin position="31"/>
        <end position="218"/>
    </location>
</feature>
<dbReference type="RefSeq" id="WP_192395214.1">
    <property type="nucleotide sequence ID" value="NZ_CAJHIU010000003.1"/>
</dbReference>
<keyword evidence="3" id="KW-0223">Dioxygenase</keyword>
<evidence type="ECO:0000256" key="4">
    <source>
        <dbReference type="ARBA" id="ARBA00023002"/>
    </source>
</evidence>
<keyword evidence="2" id="KW-0847">Vitamin C</keyword>
<reference evidence="6 7" key="1">
    <citation type="submission" date="2020-09" db="EMBL/GenBank/DDBJ databases">
        <title>Methylomonas albis sp. nov. and Methylomonas fluvii sp. nov.: Two cold-adapted methanotrophs from the River Elbe and an amended description of Methylovulum psychrotolerans strain Eb1.</title>
        <authorList>
            <person name="Bussmann I.K."/>
            <person name="Klings K.-W."/>
            <person name="Warnstedt J."/>
            <person name="Hoppert M."/>
            <person name="Saborowski A."/>
            <person name="Horn F."/>
            <person name="Liebner S."/>
        </authorList>
    </citation>
    <scope>NUCLEOTIDE SEQUENCE [LARGE SCALE GENOMIC DNA]</scope>
    <source>
        <strain evidence="6 7">EbB</strain>
    </source>
</reference>
<keyword evidence="4" id="KW-0560">Oxidoreductase</keyword>
<evidence type="ECO:0000259" key="5">
    <source>
        <dbReference type="SMART" id="SM00702"/>
    </source>
</evidence>
<comment type="cofactor">
    <cofactor evidence="1">
        <name>L-ascorbate</name>
        <dbReference type="ChEBI" id="CHEBI:38290"/>
    </cofactor>
</comment>
<keyword evidence="7" id="KW-1185">Reference proteome</keyword>
<dbReference type="Gene3D" id="2.60.120.620">
    <property type="entry name" value="q2cbj1_9rhob like domain"/>
    <property type="match status" value="1"/>
</dbReference>
<gene>
    <name evidence="6" type="ORF">EBB_18375</name>
</gene>
<accession>A0ABR9DJM6</accession>
<dbReference type="PANTHER" id="PTHR12907:SF26">
    <property type="entry name" value="HIF PROLYL HYDROXYLASE, ISOFORM C"/>
    <property type="match status" value="1"/>
</dbReference>
<comment type="caution">
    <text evidence="6">The sequence shown here is derived from an EMBL/GenBank/DDBJ whole genome shotgun (WGS) entry which is preliminary data.</text>
</comment>
<dbReference type="InterPro" id="IPR051559">
    <property type="entry name" value="HIF_prolyl_hydroxylases"/>
</dbReference>
<evidence type="ECO:0000313" key="7">
    <source>
        <dbReference type="Proteomes" id="UP000641152"/>
    </source>
</evidence>
<dbReference type="InterPro" id="IPR006620">
    <property type="entry name" value="Pro_4_hyd_alph"/>
</dbReference>
<evidence type="ECO:0000256" key="3">
    <source>
        <dbReference type="ARBA" id="ARBA00022964"/>
    </source>
</evidence>
<dbReference type="Proteomes" id="UP000641152">
    <property type="component" value="Unassembled WGS sequence"/>
</dbReference>
<evidence type="ECO:0000313" key="6">
    <source>
        <dbReference type="EMBL" id="MBD9362439.1"/>
    </source>
</evidence>
<dbReference type="SMART" id="SM00702">
    <property type="entry name" value="P4Hc"/>
    <property type="match status" value="1"/>
</dbReference>
<evidence type="ECO:0000256" key="2">
    <source>
        <dbReference type="ARBA" id="ARBA00022896"/>
    </source>
</evidence>
<organism evidence="6 7">
    <name type="scientific">Methylomonas fluvii</name>
    <dbReference type="NCBI Taxonomy" id="1854564"/>
    <lineage>
        <taxon>Bacteria</taxon>
        <taxon>Pseudomonadati</taxon>
        <taxon>Pseudomonadota</taxon>
        <taxon>Gammaproteobacteria</taxon>
        <taxon>Methylococcales</taxon>
        <taxon>Methylococcaceae</taxon>
        <taxon>Methylomonas</taxon>
    </lineage>
</organism>
<evidence type="ECO:0000256" key="1">
    <source>
        <dbReference type="ARBA" id="ARBA00001961"/>
    </source>
</evidence>
<name>A0ABR9DJM6_9GAMM</name>
<dbReference type="EMBL" id="JACXST010000003">
    <property type="protein sequence ID" value="MBD9362439.1"/>
    <property type="molecule type" value="Genomic_DNA"/>
</dbReference>
<dbReference type="InterPro" id="IPR044862">
    <property type="entry name" value="Pro_4_hyd_alph_FE2OG_OXY"/>
</dbReference>
<protein>
    <submittedName>
        <fullName evidence="6">2OG-Fe(II) oxygenase</fullName>
    </submittedName>
</protein>
<dbReference type="Pfam" id="PF13640">
    <property type="entry name" value="2OG-FeII_Oxy_3"/>
    <property type="match status" value="1"/>
</dbReference>
<dbReference type="PANTHER" id="PTHR12907">
    <property type="entry name" value="EGL NINE HOMOLOG-RELATED"/>
    <property type="match status" value="1"/>
</dbReference>